<proteinExistence type="predicted"/>
<keyword evidence="2" id="KW-1185">Reference proteome</keyword>
<dbReference type="Proteomes" id="UP000630142">
    <property type="component" value="Unassembled WGS sequence"/>
</dbReference>
<sequence>MAIACAGSARAAGAPKATVISIEQASSRDLVGIGSLSDSADGNITVAGNGGAMMCFRAFAKLDSGNKPV</sequence>
<name>A0A8J3DM95_9HYPH</name>
<evidence type="ECO:0000313" key="1">
    <source>
        <dbReference type="EMBL" id="GHD08916.1"/>
    </source>
</evidence>
<accession>A0A8J3DM95</accession>
<gene>
    <name evidence="1" type="ORF">GCM10016234_09040</name>
</gene>
<reference evidence="1" key="2">
    <citation type="submission" date="2020-09" db="EMBL/GenBank/DDBJ databases">
        <authorList>
            <person name="Sun Q."/>
            <person name="Kim S."/>
        </authorList>
    </citation>
    <scope>NUCLEOTIDE SEQUENCE</scope>
    <source>
        <strain evidence="1">KCTC 42249</strain>
    </source>
</reference>
<evidence type="ECO:0000313" key="2">
    <source>
        <dbReference type="Proteomes" id="UP000630142"/>
    </source>
</evidence>
<dbReference type="EMBL" id="BMZQ01000001">
    <property type="protein sequence ID" value="GHD08916.1"/>
    <property type="molecule type" value="Genomic_DNA"/>
</dbReference>
<reference evidence="1" key="1">
    <citation type="journal article" date="2014" name="Int. J. Syst. Evol. Microbiol.">
        <title>Complete genome sequence of Corynebacterium casei LMG S-19264T (=DSM 44701T), isolated from a smear-ripened cheese.</title>
        <authorList>
            <consortium name="US DOE Joint Genome Institute (JGI-PGF)"/>
            <person name="Walter F."/>
            <person name="Albersmeier A."/>
            <person name="Kalinowski J."/>
            <person name="Ruckert C."/>
        </authorList>
    </citation>
    <scope>NUCLEOTIDE SEQUENCE</scope>
    <source>
        <strain evidence="1">KCTC 42249</strain>
    </source>
</reference>
<dbReference type="AlphaFoldDB" id="A0A8J3DM95"/>
<organism evidence="1 2">
    <name type="scientific">Tianweitania populi</name>
    <dbReference type="NCBI Taxonomy" id="1607949"/>
    <lineage>
        <taxon>Bacteria</taxon>
        <taxon>Pseudomonadati</taxon>
        <taxon>Pseudomonadota</taxon>
        <taxon>Alphaproteobacteria</taxon>
        <taxon>Hyphomicrobiales</taxon>
        <taxon>Phyllobacteriaceae</taxon>
        <taxon>Tianweitania</taxon>
    </lineage>
</organism>
<comment type="caution">
    <text evidence="1">The sequence shown here is derived from an EMBL/GenBank/DDBJ whole genome shotgun (WGS) entry which is preliminary data.</text>
</comment>
<protein>
    <submittedName>
        <fullName evidence="1">Uncharacterized protein</fullName>
    </submittedName>
</protein>